<dbReference type="CDD" id="cd00077">
    <property type="entry name" value="HDc"/>
    <property type="match status" value="1"/>
</dbReference>
<dbReference type="OrthoDB" id="155250at2"/>
<dbReference type="EMBL" id="SDKC01000001">
    <property type="protein sequence ID" value="RXS75039.1"/>
    <property type="molecule type" value="Genomic_DNA"/>
</dbReference>
<organism evidence="2 3">
    <name type="scientific">Blautia faecicola</name>
    <dbReference type="NCBI Taxonomy" id="2509240"/>
    <lineage>
        <taxon>Bacteria</taxon>
        <taxon>Bacillati</taxon>
        <taxon>Bacillota</taxon>
        <taxon>Clostridia</taxon>
        <taxon>Lachnospirales</taxon>
        <taxon>Lachnospiraceae</taxon>
        <taxon>Blautia</taxon>
    </lineage>
</organism>
<dbReference type="Gene3D" id="1.10.3210.10">
    <property type="entry name" value="Hypothetical protein af1432"/>
    <property type="match status" value="1"/>
</dbReference>
<evidence type="ECO:0000259" key="1">
    <source>
        <dbReference type="Pfam" id="PF01966"/>
    </source>
</evidence>
<proteinExistence type="predicted"/>
<feature type="domain" description="HD" evidence="1">
    <location>
        <begin position="19"/>
        <end position="112"/>
    </location>
</feature>
<evidence type="ECO:0000313" key="2">
    <source>
        <dbReference type="EMBL" id="RXS75039.1"/>
    </source>
</evidence>
<dbReference type="Proteomes" id="UP000290106">
    <property type="component" value="Unassembled WGS sequence"/>
</dbReference>
<keyword evidence="3" id="KW-1185">Reference proteome</keyword>
<sequence length="161" mass="18207">MINQLHLAMIELYKGDAKRIQHFCKVHSYAKLIAETENVDENCLFIIEAAALTHDIGIHICEEKYGSCNGKLQEKEGPAIAEKLLGELGFDRNVSERVQYLIAHHHTYGNINEMDYQILVEADFLVNIMEEGSSKEAAIKAYQNIFKTPCGKKICSEMFGI</sequence>
<accession>A0A4Q1RHE2</accession>
<evidence type="ECO:0000313" key="3">
    <source>
        <dbReference type="Proteomes" id="UP000290106"/>
    </source>
</evidence>
<comment type="caution">
    <text evidence="2">The sequence shown here is derived from an EMBL/GenBank/DDBJ whole genome shotgun (WGS) entry which is preliminary data.</text>
</comment>
<dbReference type="RefSeq" id="WP_129257549.1">
    <property type="nucleotide sequence ID" value="NZ_SDKC01000001.1"/>
</dbReference>
<dbReference type="InterPro" id="IPR006674">
    <property type="entry name" value="HD_domain"/>
</dbReference>
<dbReference type="SUPFAM" id="SSF109604">
    <property type="entry name" value="HD-domain/PDEase-like"/>
    <property type="match status" value="1"/>
</dbReference>
<dbReference type="InterPro" id="IPR003607">
    <property type="entry name" value="HD/PDEase_dom"/>
</dbReference>
<dbReference type="AlphaFoldDB" id="A0A4Q1RHE2"/>
<gene>
    <name evidence="2" type="ORF">ETP43_07290</name>
</gene>
<reference evidence="2 3" key="1">
    <citation type="submission" date="2019-01" db="EMBL/GenBank/DDBJ databases">
        <title>Blautia sp. nov. KGMB01111 isolated human feces.</title>
        <authorList>
            <person name="Park J.-E."/>
            <person name="Kim J.-S."/>
            <person name="Park S.-H."/>
        </authorList>
    </citation>
    <scope>NUCLEOTIDE SEQUENCE [LARGE SCALE GENOMIC DNA]</scope>
    <source>
        <strain evidence="2 3">KGMB01111</strain>
    </source>
</reference>
<name>A0A4Q1RHE2_9FIRM</name>
<protein>
    <submittedName>
        <fullName evidence="2">HD domain-containing protein</fullName>
    </submittedName>
</protein>
<dbReference type="Pfam" id="PF01966">
    <property type="entry name" value="HD"/>
    <property type="match status" value="1"/>
</dbReference>